<feature type="domain" description="SpaA-like prealbumin fold" evidence="11">
    <location>
        <begin position="1281"/>
        <end position="1357"/>
    </location>
</feature>
<dbReference type="InterPro" id="IPR008456">
    <property type="entry name" value="Collagen-bd_dom"/>
</dbReference>
<feature type="domain" description="SpaA-like prealbumin fold" evidence="11">
    <location>
        <begin position="1184"/>
        <end position="1264"/>
    </location>
</feature>
<keyword evidence="8" id="KW-1133">Transmembrane helix</keyword>
<evidence type="ECO:0000256" key="3">
    <source>
        <dbReference type="ARBA" id="ARBA00022512"/>
    </source>
</evidence>
<evidence type="ECO:0000256" key="6">
    <source>
        <dbReference type="ARBA" id="ARBA00023088"/>
    </source>
</evidence>
<evidence type="ECO:0000256" key="9">
    <source>
        <dbReference type="SAM" id="SignalP"/>
    </source>
</evidence>
<evidence type="ECO:0000256" key="1">
    <source>
        <dbReference type="ARBA" id="ARBA00004168"/>
    </source>
</evidence>
<dbReference type="GO" id="GO:0007155">
    <property type="term" value="P:cell adhesion"/>
    <property type="evidence" value="ECO:0007669"/>
    <property type="project" value="InterPro"/>
</dbReference>
<evidence type="ECO:0000313" key="13">
    <source>
        <dbReference type="EMBL" id="EUJ44754.1"/>
    </source>
</evidence>
<dbReference type="Pfam" id="PF17961">
    <property type="entry name" value="Big_8"/>
    <property type="match status" value="1"/>
</dbReference>
<comment type="caution">
    <text evidence="13">The sequence shown here is derived from an EMBL/GenBank/DDBJ whole genome shotgun (WGS) entry which is preliminary data.</text>
</comment>
<dbReference type="InterPro" id="IPR041033">
    <property type="entry name" value="SpaA_PFL_dom_1"/>
</dbReference>
<evidence type="ECO:0000256" key="4">
    <source>
        <dbReference type="ARBA" id="ARBA00022525"/>
    </source>
</evidence>
<dbReference type="PANTHER" id="PTHR36108">
    <property type="entry name" value="COLOSSIN-B-RELATED"/>
    <property type="match status" value="1"/>
</dbReference>
<keyword evidence="14" id="KW-1185">Reference proteome</keyword>
<evidence type="ECO:0000313" key="14">
    <source>
        <dbReference type="Proteomes" id="UP000019248"/>
    </source>
</evidence>
<sequence>MKKILFMTLISFLVLQMVAPYISKAVDTENSGAKDALTLSKMEQVSGEQANTYDFTIHGHITNTEATEVTKHIDVSENVTLSVKKDGQILDAQNKQIATYQIADNTIQIKLPAKTDTDITFTVTTKYKEAQPTKEKDTVTFTTETSNLQDEVTLTKTPEKQQPETQEPAEQPKDNVTKQEPKANTKETKKPTEKPAIQSKEATQNKLAADEPQDVKDIFASLGYSDEDATILTGMDITYFDPDGNPVDNPEINDTVHFAFTWAIPDDVGAEINAGDYYRFEMPDTIKIVQNQDISLGEYGTVEVRTDGTVTFVFTDAVHEHSNVHGTVEFDTQLNEDEIDGPGDITIKIPFEDNLPEIDVNVKPTVDSTIDKSGYFDKEVNPDYVNWQVDINKALDTIDTARVNENFPPGLTYQSVKVYKVQVDLKGEVYDDSEELVTSGYTVDANGNVTFTTPISDAYRLKYVTKIDDDVKPEKGGNVAFENSATLVADGTELPAKASVTAYYGKLLTKQATNYNPSDQTYQWSVKYNYGEKEIATNDALIHDTFGNSQMQLVDGSVQLYKVTFAPDGTEIQGDPLVEGVDYEIVPTATGFDIQFLHPIDYAVKITYKTSMDGIVDSNLTINNTVTTDSGESSDSSGGVEQQNVIKNIANVDYDTKEVTWKVDINQNRYEMINWQMTDQLSPGLTFQTGSFVMKDMVDGNTLVENQDYTLTYDEANNRFTVAFIGTYARTDHNFQITYVTDFNTSVDGVDDPDRTFPNTATTTWRDGSDQDHSSSDGATFDPSDAAKYDGFKSGSYNATTSRITWTIGINYDVGELKNAQVSDPIQGNQQYVDNSVKIYHYTVEPDGTVVKGAEVDNYGDFVIDEPSEANNETLTVRFPNDESAAYLVEFKTSLAGQIVMPTYDNDAVFSNDTYPEHHLTAEVSVANGGDFVTKNGYQDENGFVHWSVTVNPSQSTMNDVVVTDTPSSNQVIDPNSIVVYRTVVKPDGTIVKSPYLPLKEGTDYTVTIESDPVTGQQEMKVAFLHQIDSSYIIEYRAFVFIKDEPNQKVTNSATVSGNNEVTINDGDNSSVDIVVLNGSGTAVGEAGSITFEKVNAQGQPLTGAQFQLWDKNKALVLREGTVDATGELVFGNLPYGDYILQEVKAPAGYTISDELATGKTVTVDANTSAADATPIEIVNTPNKVTLEKEGPNSEVLAGAQFQLEQQLNNEWIPVETDPLITDATGKLEIDGLLPGSYRLIETVAPSGYIVDTTPIPFDITTNDAGQIPDVALDPFINYQGSIEAIKQDDTGKSLAGAIFEVKDQNQIVVKRVVSGRDGHIEVANLAPGDYQLVELRAPRGYIKNTAPVPFTIPEQQAGKPETIQLGALINYQGSVQLTKKDPNNNTLAGAKYALYQADGTLVDDQLTTDKAGIIKKDHLAPGSYYFQETKAPQGYLLNKAKIPFEITAENNDKPAIIQLEAVNKPMDNNPPTPPTPPVPPTPTDHGQNGGQGSNSGTGTNHSNLTSNQAVIDTQQANTLPETGDTNTSLWWIIIGLICIGLGGRWLFKQTKKAD</sequence>
<keyword evidence="3" id="KW-0134">Cell wall</keyword>
<feature type="compositionally biased region" description="Basic and acidic residues" evidence="7">
    <location>
        <begin position="128"/>
        <end position="138"/>
    </location>
</feature>
<dbReference type="NCBIfam" id="TIGR01167">
    <property type="entry name" value="LPXTG_anchor"/>
    <property type="match status" value="1"/>
</dbReference>
<dbReference type="GO" id="GO:0005518">
    <property type="term" value="F:collagen binding"/>
    <property type="evidence" value="ECO:0007669"/>
    <property type="project" value="InterPro"/>
</dbReference>
<comment type="similarity">
    <text evidence="2">Belongs to the serine-aspartate repeat-containing protein (SDr) family.</text>
</comment>
<evidence type="ECO:0000259" key="12">
    <source>
        <dbReference type="Pfam" id="PF17961"/>
    </source>
</evidence>
<dbReference type="SUPFAM" id="SSF49401">
    <property type="entry name" value="Bacterial adhesins"/>
    <property type="match status" value="6"/>
</dbReference>
<feature type="compositionally biased region" description="Basic and acidic residues" evidence="7">
    <location>
        <begin position="170"/>
        <end position="193"/>
    </location>
</feature>
<evidence type="ECO:0000256" key="2">
    <source>
        <dbReference type="ARBA" id="ARBA00007257"/>
    </source>
</evidence>
<feature type="domain" description="Collagen binding" evidence="10">
    <location>
        <begin position="520"/>
        <end position="628"/>
    </location>
</feature>
<dbReference type="PANTHER" id="PTHR36108:SF13">
    <property type="entry name" value="COLOSSIN-B-RELATED"/>
    <property type="match status" value="1"/>
</dbReference>
<feature type="domain" description="SpaA-like prealbumin fold" evidence="11">
    <location>
        <begin position="1374"/>
        <end position="1451"/>
    </location>
</feature>
<proteinExistence type="inferred from homology"/>
<dbReference type="EMBL" id="AODL01000010">
    <property type="protein sequence ID" value="EUJ44754.1"/>
    <property type="molecule type" value="Genomic_DNA"/>
</dbReference>
<feature type="domain" description="SDR-like Ig" evidence="12">
    <location>
        <begin position="253"/>
        <end position="340"/>
    </location>
</feature>
<feature type="domain" description="SpaA-like prealbumin fold" evidence="11">
    <location>
        <begin position="1088"/>
        <end position="1168"/>
    </location>
</feature>
<dbReference type="Proteomes" id="UP000019248">
    <property type="component" value="Unassembled WGS sequence"/>
</dbReference>
<dbReference type="InterPro" id="IPR013783">
    <property type="entry name" value="Ig-like_fold"/>
</dbReference>
<feature type="compositionally biased region" description="Polar residues" evidence="7">
    <location>
        <begin position="139"/>
        <end position="154"/>
    </location>
</feature>
<dbReference type="Pfam" id="PF17802">
    <property type="entry name" value="SpaA"/>
    <property type="match status" value="4"/>
</dbReference>
<keyword evidence="8" id="KW-0472">Membrane</keyword>
<evidence type="ECO:0000256" key="8">
    <source>
        <dbReference type="SAM" id="Phobius"/>
    </source>
</evidence>
<dbReference type="RefSeq" id="WP_052008819.1">
    <property type="nucleotide sequence ID" value="NZ_AODL01000010.1"/>
</dbReference>
<feature type="domain" description="Collagen binding" evidence="10">
    <location>
        <begin position="368"/>
        <end position="491"/>
    </location>
</feature>
<feature type="signal peptide" evidence="9">
    <location>
        <begin position="1"/>
        <end position="25"/>
    </location>
</feature>
<protein>
    <submittedName>
        <fullName evidence="13">Celll wall surface anchor family protein</fullName>
    </submittedName>
</protein>
<dbReference type="InterPro" id="IPR041171">
    <property type="entry name" value="SDR_Ig"/>
</dbReference>
<keyword evidence="5 9" id="KW-0732">Signal</keyword>
<feature type="domain" description="Collagen binding" evidence="10">
    <location>
        <begin position="932"/>
        <end position="1060"/>
    </location>
</feature>
<dbReference type="Pfam" id="PF05737">
    <property type="entry name" value="Collagen_bind"/>
    <property type="match status" value="4"/>
</dbReference>
<feature type="compositionally biased region" description="Pro residues" evidence="7">
    <location>
        <begin position="1469"/>
        <end position="1483"/>
    </location>
</feature>
<dbReference type="Gene3D" id="2.60.40.10">
    <property type="entry name" value="Immunoglobulins"/>
    <property type="match status" value="4"/>
</dbReference>
<reference evidence="13 14" key="1">
    <citation type="journal article" date="2014" name="Int. J. Syst. Evol. Microbiol.">
        <title>Listeria floridensis sp. nov., Listeria aquatica sp. nov., Listeria cornellensis sp. nov., Listeria riparia sp. nov. and Listeria grandensis sp. nov., from agricultural and natural environments.</title>
        <authorList>
            <person name="den Bakker H.C."/>
            <person name="Warchocki S."/>
            <person name="Wright E.M."/>
            <person name="Allred A.F."/>
            <person name="Ahlstrom C."/>
            <person name="Manuel C.S."/>
            <person name="Stasiewicz M.J."/>
            <person name="Burrell A."/>
            <person name="Roof S."/>
            <person name="Strawn L."/>
            <person name="Fortes E.D."/>
            <person name="Nightingale K.K."/>
            <person name="Kephart D."/>
            <person name="Wiedmann M."/>
        </authorList>
    </citation>
    <scope>NUCLEOTIDE SEQUENCE [LARGE SCALE GENOMIC DNA]</scope>
    <source>
        <strain evidence="13 14">FSL S10-1204</strain>
    </source>
</reference>
<keyword evidence="8" id="KW-0812">Transmembrane</keyword>
<dbReference type="Gene3D" id="2.60.40.1280">
    <property type="match status" value="1"/>
</dbReference>
<feature type="region of interest" description="Disordered" evidence="7">
    <location>
        <begin position="1464"/>
        <end position="1505"/>
    </location>
</feature>
<evidence type="ECO:0000259" key="10">
    <source>
        <dbReference type="Pfam" id="PF05737"/>
    </source>
</evidence>
<keyword evidence="4" id="KW-0964">Secreted</keyword>
<dbReference type="InterPro" id="IPR008966">
    <property type="entry name" value="Adhesion_dom_sf"/>
</dbReference>
<comment type="subcellular location">
    <subcellularLocation>
        <location evidence="1">Secreted</location>
        <location evidence="1">Cell wall</location>
        <topology evidence="1">Peptidoglycan-anchor</topology>
    </subcellularLocation>
</comment>
<dbReference type="OrthoDB" id="2056845at2"/>
<dbReference type="InterPro" id="IPR011252">
    <property type="entry name" value="Fibrogen-bd_dom1"/>
</dbReference>
<accession>W7CYU4</accession>
<dbReference type="Gene3D" id="2.60.40.740">
    <property type="match status" value="5"/>
</dbReference>
<evidence type="ECO:0000259" key="11">
    <source>
        <dbReference type="Pfam" id="PF17802"/>
    </source>
</evidence>
<feature type="region of interest" description="Disordered" evidence="7">
    <location>
        <begin position="750"/>
        <end position="782"/>
    </location>
</feature>
<feature type="domain" description="Collagen binding" evidence="10">
    <location>
        <begin position="791"/>
        <end position="914"/>
    </location>
</feature>
<evidence type="ECO:0000256" key="5">
    <source>
        <dbReference type="ARBA" id="ARBA00022729"/>
    </source>
</evidence>
<feature type="chain" id="PRO_5004890132" evidence="9">
    <location>
        <begin position="26"/>
        <end position="1555"/>
    </location>
</feature>
<feature type="compositionally biased region" description="Polar residues" evidence="7">
    <location>
        <begin position="757"/>
        <end position="766"/>
    </location>
</feature>
<dbReference type="SUPFAM" id="SSF49478">
    <property type="entry name" value="Cna protein B-type domain"/>
    <property type="match status" value="4"/>
</dbReference>
<feature type="region of interest" description="Disordered" evidence="7">
    <location>
        <begin position="128"/>
        <end position="210"/>
    </location>
</feature>
<name>W7CYU4_9LIST</name>
<evidence type="ECO:0000256" key="7">
    <source>
        <dbReference type="SAM" id="MobiDB-lite"/>
    </source>
</evidence>
<dbReference type="PATRIC" id="fig|1265816.5.peg.1787"/>
<keyword evidence="6" id="KW-0572">Peptidoglycan-anchor</keyword>
<gene>
    <name evidence="13" type="ORF">PRIP_09042</name>
</gene>
<feature type="transmembrane region" description="Helical" evidence="8">
    <location>
        <begin position="1530"/>
        <end position="1548"/>
    </location>
</feature>
<organism evidence="13 14">
    <name type="scientific">Listeria riparia FSL S10-1204</name>
    <dbReference type="NCBI Taxonomy" id="1265816"/>
    <lineage>
        <taxon>Bacteria</taxon>
        <taxon>Bacillati</taxon>
        <taxon>Bacillota</taxon>
        <taxon>Bacilli</taxon>
        <taxon>Bacillales</taxon>
        <taxon>Listeriaceae</taxon>
        <taxon>Listeria</taxon>
    </lineage>
</organism>